<dbReference type="Proteomes" id="UP000030853">
    <property type="component" value="Unassembled WGS sequence"/>
</dbReference>
<organism evidence="1 2">
    <name type="scientific">Pantoea rodasii</name>
    <dbReference type="NCBI Taxonomy" id="1076549"/>
    <lineage>
        <taxon>Bacteria</taxon>
        <taxon>Pseudomonadati</taxon>
        <taxon>Pseudomonadota</taxon>
        <taxon>Gammaproteobacteria</taxon>
        <taxon>Enterobacterales</taxon>
        <taxon>Erwiniaceae</taxon>
        <taxon>Pantoea</taxon>
    </lineage>
</organism>
<dbReference type="Pfam" id="PF10798">
    <property type="entry name" value="YmgB"/>
    <property type="match status" value="1"/>
</dbReference>
<dbReference type="InterPro" id="IPR024753">
    <property type="entry name" value="AriR"/>
</dbReference>
<evidence type="ECO:0000313" key="1">
    <source>
        <dbReference type="EMBL" id="KHJ66417.1"/>
    </source>
</evidence>
<comment type="caution">
    <text evidence="1">The sequence shown here is derived from an EMBL/GenBank/DDBJ whole genome shotgun (WGS) entry which is preliminary data.</text>
</comment>
<dbReference type="GO" id="GO:0071468">
    <property type="term" value="P:cellular response to acidic pH"/>
    <property type="evidence" value="ECO:0007669"/>
    <property type="project" value="InterPro"/>
</dbReference>
<dbReference type="RefSeq" id="WP_039334424.1">
    <property type="nucleotide sequence ID" value="NZ_JTJJ01000084.1"/>
</dbReference>
<protein>
    <submittedName>
        <fullName evidence="1">Two-component-system connector protein YcgZ</fullName>
    </submittedName>
</protein>
<proteinExistence type="predicted"/>
<reference evidence="1 2" key="1">
    <citation type="submission" date="2014-11" db="EMBL/GenBank/DDBJ databases">
        <title>Genome sequencing of Pantoea rodasii ND03.</title>
        <authorList>
            <person name="Muhamad Yunos N.Y."/>
            <person name="Chan K.-G."/>
        </authorList>
    </citation>
    <scope>NUCLEOTIDE SEQUENCE [LARGE SCALE GENOMIC DNA]</scope>
    <source>
        <strain evidence="1 2">ND03</strain>
    </source>
</reference>
<dbReference type="EMBL" id="JTJJ01000084">
    <property type="protein sequence ID" value="KHJ66417.1"/>
    <property type="molecule type" value="Genomic_DNA"/>
</dbReference>
<name>A0A0B1R5C2_9GAMM</name>
<gene>
    <name evidence="1" type="ORF">QU24_19455</name>
</gene>
<dbReference type="Gene3D" id="1.20.5.5260">
    <property type="match status" value="1"/>
</dbReference>
<accession>A0A0B1R5C2</accession>
<dbReference type="NCBIfam" id="NF040640">
    <property type="entry name" value="YcgZ_fam"/>
    <property type="match status" value="1"/>
</dbReference>
<sequence length="83" mass="9130">MRQNSMKPDTAGDIARYFTEAQLPSQQAMLGQIVVEILRSGAALNRPAICAKLVRRLELAGSAEEEQLCRTLIGLLFGREEAL</sequence>
<evidence type="ECO:0000313" key="2">
    <source>
        <dbReference type="Proteomes" id="UP000030853"/>
    </source>
</evidence>
<dbReference type="AlphaFoldDB" id="A0A0B1R5C2"/>